<feature type="signal peptide" evidence="2">
    <location>
        <begin position="1"/>
        <end position="23"/>
    </location>
</feature>
<feature type="region of interest" description="Disordered" evidence="1">
    <location>
        <begin position="135"/>
        <end position="163"/>
    </location>
</feature>
<feature type="chain" id="PRO_5039323054" evidence="2">
    <location>
        <begin position="24"/>
        <end position="204"/>
    </location>
</feature>
<dbReference type="PROSITE" id="PS51257">
    <property type="entry name" value="PROKAR_LIPOPROTEIN"/>
    <property type="match status" value="1"/>
</dbReference>
<accession>A0A4R0JB56</accession>
<evidence type="ECO:0000256" key="1">
    <source>
        <dbReference type="SAM" id="MobiDB-lite"/>
    </source>
</evidence>
<dbReference type="EMBL" id="SJKD01000011">
    <property type="protein sequence ID" value="TCC43861.1"/>
    <property type="molecule type" value="Genomic_DNA"/>
</dbReference>
<proteinExistence type="predicted"/>
<evidence type="ECO:0000313" key="3">
    <source>
        <dbReference type="EMBL" id="TCC43861.1"/>
    </source>
</evidence>
<sequence>MRRVRLGSVAVVVAAVVGAGVVAGCGDEAAGGSPGIPYGSPAPSANDPAVTAAADVLNPLLLRDFAESFAGLVLDHDKRVVIVYRKPDAALDARVREKVKGVTVQLRDARMSQREMADLRDRVIADTGYWSEHGVSINGAGPKPDGSGVEVMTTSGSTSDQKQLRAHYRTNAILVTQGQPAIAVPMTIPAPLKRPITPITPPPR</sequence>
<protein>
    <submittedName>
        <fullName evidence="3">Uncharacterized protein</fullName>
    </submittedName>
</protein>
<dbReference type="Proteomes" id="UP000293342">
    <property type="component" value="Unassembled WGS sequence"/>
</dbReference>
<evidence type="ECO:0000256" key="2">
    <source>
        <dbReference type="SAM" id="SignalP"/>
    </source>
</evidence>
<keyword evidence="2" id="KW-0732">Signal</keyword>
<dbReference type="AlphaFoldDB" id="A0A4R0JB56"/>
<organism evidence="3 4">
    <name type="scientific">Kribbella capetownensis</name>
    <dbReference type="NCBI Taxonomy" id="1572659"/>
    <lineage>
        <taxon>Bacteria</taxon>
        <taxon>Bacillati</taxon>
        <taxon>Actinomycetota</taxon>
        <taxon>Actinomycetes</taxon>
        <taxon>Propionibacteriales</taxon>
        <taxon>Kribbellaceae</taxon>
        <taxon>Kribbella</taxon>
    </lineage>
</organism>
<gene>
    <name evidence="3" type="ORF">E0H75_36865</name>
</gene>
<keyword evidence="4" id="KW-1185">Reference proteome</keyword>
<comment type="caution">
    <text evidence="3">The sequence shown here is derived from an EMBL/GenBank/DDBJ whole genome shotgun (WGS) entry which is preliminary data.</text>
</comment>
<feature type="compositionally biased region" description="Polar residues" evidence="1">
    <location>
        <begin position="152"/>
        <end position="161"/>
    </location>
</feature>
<reference evidence="3 4" key="1">
    <citation type="submission" date="2019-02" db="EMBL/GenBank/DDBJ databases">
        <title>Kribbella capetownensis sp. nov. and Kribbella speibonae sp. nov., isolated from soil.</title>
        <authorList>
            <person name="Curtis S.M."/>
            <person name="Norton I."/>
            <person name="Everest G.J."/>
            <person name="Meyers P.R."/>
        </authorList>
    </citation>
    <scope>NUCLEOTIDE SEQUENCE [LARGE SCALE GENOMIC DNA]</scope>
    <source>
        <strain evidence="3 4">YM53</strain>
    </source>
</reference>
<name>A0A4R0JB56_9ACTN</name>
<evidence type="ECO:0000313" key="4">
    <source>
        <dbReference type="Proteomes" id="UP000293342"/>
    </source>
</evidence>